<keyword evidence="12" id="KW-1185">Reference proteome</keyword>
<evidence type="ECO:0000256" key="6">
    <source>
        <dbReference type="ARBA" id="ARBA00023136"/>
    </source>
</evidence>
<dbReference type="Proteomes" id="UP001329915">
    <property type="component" value="Chromosome"/>
</dbReference>
<proteinExistence type="inferred from homology"/>
<dbReference type="GO" id="GO:0005886">
    <property type="term" value="C:plasma membrane"/>
    <property type="evidence" value="ECO:0007669"/>
    <property type="project" value="UniProtKB-SubCell"/>
</dbReference>
<dbReference type="AlphaFoldDB" id="A0AAU0UR94"/>
<keyword evidence="7" id="KW-0175">Coiled coil</keyword>
<keyword evidence="4 8" id="KW-0812">Transmembrane</keyword>
<evidence type="ECO:0000256" key="1">
    <source>
        <dbReference type="ARBA" id="ARBA00004651"/>
    </source>
</evidence>
<dbReference type="PANTHER" id="PTHR32309">
    <property type="entry name" value="TYROSINE-PROTEIN KINASE"/>
    <property type="match status" value="1"/>
</dbReference>
<feature type="transmembrane region" description="Helical" evidence="8">
    <location>
        <begin position="394"/>
        <end position="415"/>
    </location>
</feature>
<evidence type="ECO:0000256" key="7">
    <source>
        <dbReference type="SAM" id="Coils"/>
    </source>
</evidence>
<evidence type="ECO:0000256" key="4">
    <source>
        <dbReference type="ARBA" id="ARBA00022692"/>
    </source>
</evidence>
<name>A0AAU0UR94_9FIRM</name>
<protein>
    <submittedName>
        <fullName evidence="11">Wzz/FepE/Etk N-terminal domain-containing protein</fullName>
    </submittedName>
</protein>
<accession>A0AAU0UR94</accession>
<comment type="similarity">
    <text evidence="2">Belongs to the CpsC/CapA family.</text>
</comment>
<organism evidence="11 12">
    <name type="scientific">Metallumcola ferriviriculae</name>
    <dbReference type="NCBI Taxonomy" id="3039180"/>
    <lineage>
        <taxon>Bacteria</taxon>
        <taxon>Bacillati</taxon>
        <taxon>Bacillota</taxon>
        <taxon>Clostridia</taxon>
        <taxon>Neomoorellales</taxon>
        <taxon>Desulfitibacteraceae</taxon>
        <taxon>Metallumcola</taxon>
    </lineage>
</organism>
<evidence type="ECO:0000256" key="3">
    <source>
        <dbReference type="ARBA" id="ARBA00022475"/>
    </source>
</evidence>
<keyword evidence="3" id="KW-1003">Cell membrane</keyword>
<feature type="transmembrane region" description="Helical" evidence="8">
    <location>
        <begin position="31"/>
        <end position="52"/>
    </location>
</feature>
<keyword evidence="6 8" id="KW-0472">Membrane</keyword>
<evidence type="ECO:0000259" key="9">
    <source>
        <dbReference type="Pfam" id="PF02706"/>
    </source>
</evidence>
<feature type="domain" description="Polysaccharide chain length determinant N-terminal" evidence="9">
    <location>
        <begin position="16"/>
        <end position="115"/>
    </location>
</feature>
<reference evidence="11 12" key="1">
    <citation type="submission" date="2023-04" db="EMBL/GenBank/DDBJ databases">
        <authorList>
            <person name="Hsu D."/>
        </authorList>
    </citation>
    <scope>NUCLEOTIDE SEQUENCE [LARGE SCALE GENOMIC DNA]</scope>
    <source>
        <strain evidence="11 12">MK1</strain>
    </source>
</reference>
<sequence length="445" mass="49850">MTEIEKQREELADEFEIDLREILKVLLKWKWLIIALTILATATSGVMSFFVLPPVYQARTQLLVRQASQTQTLNKDISNLEDVVNTVSQIPQMTMKNYVSQVKNQGLLTKVIDELELDKSLYNVSSLGRMISVSAISDTNLIQITVTNSDPHLAAKIANTLSGEYVKFITDTIQEQMNQSVDFMQELIDDEEVKLEVVSKKLRNFQSQPRSVEFLDSEVKSVTANLASYRSKYYALQVELERYHTGVARINSQLEEVPETLTYQEVAPVPTAGGDTIVEVQNPNPEYSALVAKLQERQVILIEKQAELSSVERTIGSLQKELVGLQADLAEKRAKENNLTRELERHEQTYALLLEKMTQTQLAKSIDIGQNTLQIMSPAVTPVNPIKPNKQMNIAIAVVLGIMLSVFLAFLLEFFDTSVKSAADLQKRTGLPVLGSVPAHENDLG</sequence>
<gene>
    <name evidence="11" type="ORF">MFMK1_002595</name>
</gene>
<feature type="domain" description="Tyrosine-protein kinase G-rich" evidence="10">
    <location>
        <begin position="338"/>
        <end position="411"/>
    </location>
</feature>
<keyword evidence="5 8" id="KW-1133">Transmembrane helix</keyword>
<dbReference type="KEGG" id="dbc:MFMK1_002595"/>
<evidence type="ECO:0000313" key="12">
    <source>
        <dbReference type="Proteomes" id="UP001329915"/>
    </source>
</evidence>
<dbReference type="InterPro" id="IPR003856">
    <property type="entry name" value="LPS_length_determ_N"/>
</dbReference>
<comment type="subcellular location">
    <subcellularLocation>
        <location evidence="1">Cell membrane</location>
        <topology evidence="1">Multi-pass membrane protein</topology>
    </subcellularLocation>
</comment>
<evidence type="ECO:0000259" key="10">
    <source>
        <dbReference type="Pfam" id="PF13807"/>
    </source>
</evidence>
<evidence type="ECO:0000256" key="5">
    <source>
        <dbReference type="ARBA" id="ARBA00022989"/>
    </source>
</evidence>
<dbReference type="InterPro" id="IPR050445">
    <property type="entry name" value="Bact_polysacc_biosynth/exp"/>
</dbReference>
<evidence type="ECO:0000256" key="2">
    <source>
        <dbReference type="ARBA" id="ARBA00006683"/>
    </source>
</evidence>
<dbReference type="PANTHER" id="PTHR32309:SF13">
    <property type="entry name" value="FERRIC ENTEROBACTIN TRANSPORT PROTEIN FEPE"/>
    <property type="match status" value="1"/>
</dbReference>
<evidence type="ECO:0000313" key="11">
    <source>
        <dbReference type="EMBL" id="WRO22756.1"/>
    </source>
</evidence>
<dbReference type="EMBL" id="CP121694">
    <property type="protein sequence ID" value="WRO22756.1"/>
    <property type="molecule type" value="Genomic_DNA"/>
</dbReference>
<dbReference type="Pfam" id="PF13807">
    <property type="entry name" value="GNVR"/>
    <property type="match status" value="1"/>
</dbReference>
<dbReference type="RefSeq" id="WP_366922154.1">
    <property type="nucleotide sequence ID" value="NZ_CP121694.1"/>
</dbReference>
<dbReference type="Pfam" id="PF02706">
    <property type="entry name" value="Wzz"/>
    <property type="match status" value="1"/>
</dbReference>
<dbReference type="GO" id="GO:0004713">
    <property type="term" value="F:protein tyrosine kinase activity"/>
    <property type="evidence" value="ECO:0007669"/>
    <property type="project" value="TreeGrafter"/>
</dbReference>
<dbReference type="InterPro" id="IPR032807">
    <property type="entry name" value="GNVR"/>
</dbReference>
<evidence type="ECO:0000256" key="8">
    <source>
        <dbReference type="SAM" id="Phobius"/>
    </source>
</evidence>
<feature type="coiled-coil region" evidence="7">
    <location>
        <begin position="301"/>
        <end position="356"/>
    </location>
</feature>